<name>A0A383ALC7_9ZZZZ</name>
<accession>A0A383ALC7</accession>
<feature type="non-terminal residue" evidence="1">
    <location>
        <position position="1"/>
    </location>
</feature>
<sequence>VDVHDGVGRLLRVHHPRKRHKVPLGQAAVISGVIVAVHVRHDTSVLPCHGQHLGGIPQVVHV</sequence>
<dbReference type="AlphaFoldDB" id="A0A383ALC7"/>
<protein>
    <submittedName>
        <fullName evidence="1">Uncharacterized protein</fullName>
    </submittedName>
</protein>
<feature type="non-terminal residue" evidence="1">
    <location>
        <position position="62"/>
    </location>
</feature>
<organism evidence="1">
    <name type="scientific">marine metagenome</name>
    <dbReference type="NCBI Taxonomy" id="408172"/>
    <lineage>
        <taxon>unclassified sequences</taxon>
        <taxon>metagenomes</taxon>
        <taxon>ecological metagenomes</taxon>
    </lineage>
</organism>
<proteinExistence type="predicted"/>
<dbReference type="EMBL" id="UINC01192956">
    <property type="protein sequence ID" value="SVE08339.1"/>
    <property type="molecule type" value="Genomic_DNA"/>
</dbReference>
<evidence type="ECO:0000313" key="1">
    <source>
        <dbReference type="EMBL" id="SVE08339.1"/>
    </source>
</evidence>
<reference evidence="1" key="1">
    <citation type="submission" date="2018-05" db="EMBL/GenBank/DDBJ databases">
        <authorList>
            <person name="Lanie J.A."/>
            <person name="Ng W.-L."/>
            <person name="Kazmierczak K.M."/>
            <person name="Andrzejewski T.M."/>
            <person name="Davidsen T.M."/>
            <person name="Wayne K.J."/>
            <person name="Tettelin H."/>
            <person name="Glass J.I."/>
            <person name="Rusch D."/>
            <person name="Podicherti R."/>
            <person name="Tsui H.-C.T."/>
            <person name="Winkler M.E."/>
        </authorList>
    </citation>
    <scope>NUCLEOTIDE SEQUENCE</scope>
</reference>
<gene>
    <name evidence="1" type="ORF">METZ01_LOCUS461193</name>
</gene>